<proteinExistence type="predicted"/>
<feature type="transmembrane region" description="Helical" evidence="1">
    <location>
        <begin position="53"/>
        <end position="74"/>
    </location>
</feature>
<comment type="caution">
    <text evidence="2">The sequence shown here is derived from an EMBL/GenBank/DDBJ whole genome shotgun (WGS) entry which is preliminary data.</text>
</comment>
<organism evidence="2 3">
    <name type="scientific">Candidatus Magnetobacterium bavaricum</name>
    <dbReference type="NCBI Taxonomy" id="29290"/>
    <lineage>
        <taxon>Bacteria</taxon>
        <taxon>Pseudomonadati</taxon>
        <taxon>Nitrospirota</taxon>
        <taxon>Thermodesulfovibrionia</taxon>
        <taxon>Thermodesulfovibrionales</taxon>
        <taxon>Candidatus Magnetobacteriaceae</taxon>
        <taxon>Candidatus Magnetobacterium</taxon>
    </lineage>
</organism>
<dbReference type="AlphaFoldDB" id="A0A0F3GVH7"/>
<keyword evidence="1" id="KW-0472">Membrane</keyword>
<evidence type="ECO:0000313" key="3">
    <source>
        <dbReference type="Proteomes" id="UP000033423"/>
    </source>
</evidence>
<reference evidence="2 3" key="1">
    <citation type="submission" date="2015-02" db="EMBL/GenBank/DDBJ databases">
        <title>Single-cell genomics of uncultivated deep-branching MTB reveals a conserved set of magnetosome genes.</title>
        <authorList>
            <person name="Kolinko S."/>
            <person name="Richter M."/>
            <person name="Glockner F.O."/>
            <person name="Brachmann A."/>
            <person name="Schuler D."/>
        </authorList>
    </citation>
    <scope>NUCLEOTIDE SEQUENCE [LARGE SCALE GENOMIC DNA]</scope>
    <source>
        <strain evidence="2">TM-1</strain>
    </source>
</reference>
<gene>
    <name evidence="2" type="ORF">MBAV_003111</name>
</gene>
<evidence type="ECO:0000313" key="2">
    <source>
        <dbReference type="EMBL" id="KJU84688.1"/>
    </source>
</evidence>
<name>A0A0F3GVH7_9BACT</name>
<dbReference type="EMBL" id="LACI01001335">
    <property type="protein sequence ID" value="KJU84688.1"/>
    <property type="molecule type" value="Genomic_DNA"/>
</dbReference>
<feature type="transmembrane region" description="Helical" evidence="1">
    <location>
        <begin position="12"/>
        <end position="41"/>
    </location>
</feature>
<accession>A0A0F3GVH7</accession>
<feature type="transmembrane region" description="Helical" evidence="1">
    <location>
        <begin position="128"/>
        <end position="147"/>
    </location>
</feature>
<evidence type="ECO:0000256" key="1">
    <source>
        <dbReference type="SAM" id="Phobius"/>
    </source>
</evidence>
<keyword evidence="1" id="KW-1133">Transmembrane helix</keyword>
<protein>
    <submittedName>
        <fullName evidence="2">Membrane protein</fullName>
    </submittedName>
</protein>
<sequence length="275" mass="31732">MNKQLKKERNSLLRMVSIFTFVVLAIIAIIILIPIVFVWFINTLLNLKIAITYMTWFASAFLIILVSITLNGLTDLFPNITAKEILAMNREQRKHVLLLGLLRIVVFISFPIIFMYSLNALFGLNISINHKILLTSTSLMLLIYLIFNGIDEVFRIGSDVMENNIGKEDEMLDFAKLFIIVRNGPQPDDVEAYKKYIMGKFSLMTELYIGKETQIHFMPTDREIKESDITKISKTLLREKKIPLRFLEHLMYEEEKDDVGYKVTLILVGVSENDG</sequence>
<dbReference type="Proteomes" id="UP000033423">
    <property type="component" value="Unassembled WGS sequence"/>
</dbReference>
<feature type="transmembrane region" description="Helical" evidence="1">
    <location>
        <begin position="95"/>
        <end position="116"/>
    </location>
</feature>
<keyword evidence="3" id="KW-1185">Reference proteome</keyword>
<keyword evidence="1" id="KW-0812">Transmembrane</keyword>